<dbReference type="HOGENOM" id="CLU_893008_0_0_1"/>
<dbReference type="RefSeq" id="XP_003658210.1">
    <property type="nucleotide sequence ID" value="XM_003658162.1"/>
</dbReference>
<dbReference type="OrthoDB" id="4567294at2759"/>
<feature type="domain" description="DUF7580" evidence="2">
    <location>
        <begin position="44"/>
        <end position="290"/>
    </location>
</feature>
<accession>G2RGI5</accession>
<dbReference type="AlphaFoldDB" id="G2RGI5"/>
<organism evidence="3 4">
    <name type="scientific">Thermothielavioides terrestris (strain ATCC 38088 / NRRL 8126)</name>
    <name type="common">Thielavia terrestris</name>
    <dbReference type="NCBI Taxonomy" id="578455"/>
    <lineage>
        <taxon>Eukaryota</taxon>
        <taxon>Fungi</taxon>
        <taxon>Dikarya</taxon>
        <taxon>Ascomycota</taxon>
        <taxon>Pezizomycotina</taxon>
        <taxon>Sordariomycetes</taxon>
        <taxon>Sordariomycetidae</taxon>
        <taxon>Sordariales</taxon>
        <taxon>Chaetomiaceae</taxon>
        <taxon>Thermothielavioides</taxon>
        <taxon>Thermothielavioides terrestris</taxon>
    </lineage>
</organism>
<proteinExistence type="predicted"/>
<evidence type="ECO:0000313" key="4">
    <source>
        <dbReference type="Proteomes" id="UP000008181"/>
    </source>
</evidence>
<evidence type="ECO:0000256" key="1">
    <source>
        <dbReference type="SAM" id="MobiDB-lite"/>
    </source>
</evidence>
<feature type="region of interest" description="Disordered" evidence="1">
    <location>
        <begin position="288"/>
        <end position="312"/>
    </location>
</feature>
<feature type="non-terminal residue" evidence="3">
    <location>
        <position position="312"/>
    </location>
</feature>
<name>G2RGI5_THETT</name>
<evidence type="ECO:0000259" key="2">
    <source>
        <dbReference type="Pfam" id="PF24476"/>
    </source>
</evidence>
<feature type="non-terminal residue" evidence="3">
    <location>
        <position position="1"/>
    </location>
</feature>
<dbReference type="KEGG" id="ttt:THITE_2020860"/>
<reference evidence="3 4" key="1">
    <citation type="journal article" date="2011" name="Nat. Biotechnol.">
        <title>Comparative genomic analysis of the thermophilic biomass-degrading fungi Myceliophthora thermophila and Thielavia terrestris.</title>
        <authorList>
            <person name="Berka R.M."/>
            <person name="Grigoriev I.V."/>
            <person name="Otillar R."/>
            <person name="Salamov A."/>
            <person name="Grimwood J."/>
            <person name="Reid I."/>
            <person name="Ishmael N."/>
            <person name="John T."/>
            <person name="Darmond C."/>
            <person name="Moisan M.-C."/>
            <person name="Henrissat B."/>
            <person name="Coutinho P.M."/>
            <person name="Lombard V."/>
            <person name="Natvig D.O."/>
            <person name="Lindquist E."/>
            <person name="Schmutz J."/>
            <person name="Lucas S."/>
            <person name="Harris P."/>
            <person name="Powlowski J."/>
            <person name="Bellemare A."/>
            <person name="Taylor D."/>
            <person name="Butler G."/>
            <person name="de Vries R.P."/>
            <person name="Allijn I.E."/>
            <person name="van den Brink J."/>
            <person name="Ushinsky S."/>
            <person name="Storms R."/>
            <person name="Powell A.J."/>
            <person name="Paulsen I.T."/>
            <person name="Elbourne L.D.H."/>
            <person name="Baker S.E."/>
            <person name="Magnuson J."/>
            <person name="LaBoissiere S."/>
            <person name="Clutterbuck A.J."/>
            <person name="Martinez D."/>
            <person name="Wogulis M."/>
            <person name="de Leon A.L."/>
            <person name="Rey M.W."/>
            <person name="Tsang A."/>
        </authorList>
    </citation>
    <scope>NUCLEOTIDE SEQUENCE [LARGE SCALE GENOMIC DNA]</scope>
    <source>
        <strain evidence="4">ATCC 38088 / NRRL 8126</strain>
    </source>
</reference>
<sequence>PARRPMASGPMWLSRFVRQTRPGKIKEQEHEVDSVPRCWDVPVVEIQNVCVDLGRYADQGEALILLIEQYGLFGARAPLHLAQPYAAEPKENLDKLIRSGAFKPLDLLTLTRGSPSIRYNTQEKRALAVCLGYCLMDFFDADLSSQRIYFLGSTKESRSGTLKQTLYLSFASNLPATAESHIFRIGHPTLLSFAKLLLEIEFGQSIDFCITSNCDKTNRATWAELCHMVDQLEEERNDSYLQAVRGCLMAHRQISRALRLGGAYERDAELTIRKELYGEVVEKLEAALAESTPRTGNKRQRSESPDPIPRTK</sequence>
<dbReference type="EMBL" id="CP003014">
    <property type="protein sequence ID" value="AEO71874.1"/>
    <property type="molecule type" value="Genomic_DNA"/>
</dbReference>
<dbReference type="InterPro" id="IPR056002">
    <property type="entry name" value="DUF7580"/>
</dbReference>
<gene>
    <name evidence="3" type="ORF">THITE_2020860</name>
</gene>
<protein>
    <recommendedName>
        <fullName evidence="2">DUF7580 domain-containing protein</fullName>
    </recommendedName>
</protein>
<dbReference type="Proteomes" id="UP000008181">
    <property type="component" value="Chromosome 6"/>
</dbReference>
<dbReference type="GeneID" id="11521909"/>
<evidence type="ECO:0000313" key="3">
    <source>
        <dbReference type="EMBL" id="AEO71874.1"/>
    </source>
</evidence>
<keyword evidence="4" id="KW-1185">Reference proteome</keyword>
<dbReference type="Pfam" id="PF24476">
    <property type="entry name" value="DUF7580"/>
    <property type="match status" value="1"/>
</dbReference>
<dbReference type="eggNOG" id="ENOG502RNYM">
    <property type="taxonomic scope" value="Eukaryota"/>
</dbReference>